<protein>
    <submittedName>
        <fullName evidence="2">Uncharacterized protein</fullName>
    </submittedName>
</protein>
<evidence type="ECO:0000256" key="1">
    <source>
        <dbReference type="SAM" id="MobiDB-lite"/>
    </source>
</evidence>
<feature type="compositionally biased region" description="Polar residues" evidence="1">
    <location>
        <begin position="72"/>
        <end position="83"/>
    </location>
</feature>
<evidence type="ECO:0000313" key="3">
    <source>
        <dbReference type="Proteomes" id="UP000807306"/>
    </source>
</evidence>
<organism evidence="2 3">
    <name type="scientific">Crepidotus variabilis</name>
    <dbReference type="NCBI Taxonomy" id="179855"/>
    <lineage>
        <taxon>Eukaryota</taxon>
        <taxon>Fungi</taxon>
        <taxon>Dikarya</taxon>
        <taxon>Basidiomycota</taxon>
        <taxon>Agaricomycotina</taxon>
        <taxon>Agaricomycetes</taxon>
        <taxon>Agaricomycetidae</taxon>
        <taxon>Agaricales</taxon>
        <taxon>Agaricineae</taxon>
        <taxon>Crepidotaceae</taxon>
        <taxon>Crepidotus</taxon>
    </lineage>
</organism>
<dbReference type="EMBL" id="MU157852">
    <property type="protein sequence ID" value="KAF9528555.1"/>
    <property type="molecule type" value="Genomic_DNA"/>
</dbReference>
<reference evidence="2" key="1">
    <citation type="submission" date="2020-11" db="EMBL/GenBank/DDBJ databases">
        <authorList>
            <consortium name="DOE Joint Genome Institute"/>
            <person name="Ahrendt S."/>
            <person name="Riley R."/>
            <person name="Andreopoulos W."/>
            <person name="Labutti K."/>
            <person name="Pangilinan J."/>
            <person name="Ruiz-Duenas F.J."/>
            <person name="Barrasa J.M."/>
            <person name="Sanchez-Garcia M."/>
            <person name="Camarero S."/>
            <person name="Miyauchi S."/>
            <person name="Serrano A."/>
            <person name="Linde D."/>
            <person name="Babiker R."/>
            <person name="Drula E."/>
            <person name="Ayuso-Fernandez I."/>
            <person name="Pacheco R."/>
            <person name="Padilla G."/>
            <person name="Ferreira P."/>
            <person name="Barriuso J."/>
            <person name="Kellner H."/>
            <person name="Castanera R."/>
            <person name="Alfaro M."/>
            <person name="Ramirez L."/>
            <person name="Pisabarro A.G."/>
            <person name="Kuo A."/>
            <person name="Tritt A."/>
            <person name="Lipzen A."/>
            <person name="He G."/>
            <person name="Yan M."/>
            <person name="Ng V."/>
            <person name="Cullen D."/>
            <person name="Martin F."/>
            <person name="Rosso M.-N."/>
            <person name="Henrissat B."/>
            <person name="Hibbett D."/>
            <person name="Martinez A.T."/>
            <person name="Grigoriev I.V."/>
        </authorList>
    </citation>
    <scope>NUCLEOTIDE SEQUENCE</scope>
    <source>
        <strain evidence="2">CBS 506.95</strain>
    </source>
</reference>
<dbReference type="Proteomes" id="UP000807306">
    <property type="component" value="Unassembled WGS sequence"/>
</dbReference>
<dbReference type="AlphaFoldDB" id="A0A9P6EGC7"/>
<feature type="compositionally biased region" description="Basic and acidic residues" evidence="1">
    <location>
        <begin position="86"/>
        <end position="103"/>
    </location>
</feature>
<evidence type="ECO:0000313" key="2">
    <source>
        <dbReference type="EMBL" id="KAF9528555.1"/>
    </source>
</evidence>
<comment type="caution">
    <text evidence="2">The sequence shown here is derived from an EMBL/GenBank/DDBJ whole genome shotgun (WGS) entry which is preliminary data.</text>
</comment>
<proteinExistence type="predicted"/>
<feature type="compositionally biased region" description="Basic and acidic residues" evidence="1">
    <location>
        <begin position="55"/>
        <end position="66"/>
    </location>
</feature>
<gene>
    <name evidence="2" type="ORF">CPB83DRAFT_766647</name>
</gene>
<feature type="region of interest" description="Disordered" evidence="1">
    <location>
        <begin position="25"/>
        <end position="133"/>
    </location>
</feature>
<accession>A0A9P6EGC7</accession>
<sequence length="233" mass="25968">MSTTPPTVTRSEKDKENPAAVLRALLSRLPPNRDNDEDMETPTRLNPMPNAIANDNERYPFEKDSDYEVETASATHSVAQSSLKDIFSKALREPGDTPRKDRSALANGSASRNRTAGRRRRSSIGASEVEETPRIAESMTLKGKRKSMSEDELEHLIREWCLLSYTPRGLKRSCVGSPDKSKTRSRVLPQTLTKEFLRERFGSSSNSPTKPLAAAGRRTLFSSYDASRVLTPL</sequence>
<name>A0A9P6EGC7_9AGAR</name>
<dbReference type="OrthoDB" id="3230534at2759"/>
<keyword evidence="3" id="KW-1185">Reference proteome</keyword>